<proteinExistence type="predicted"/>
<dbReference type="Pfam" id="PF15928">
    <property type="entry name" value="DUF4746"/>
    <property type="match status" value="1"/>
</dbReference>
<dbReference type="AlphaFoldDB" id="A0A834N0X0"/>
<sequence>MAKVKKVTVALQSEVNNEEDWQELLERPGLIVVDVYSDWSGPCVAMIGILRKIKMEIAGEAINYAIAKNDEIEDLQRFRGLSEPVWMFLQNGKMVNLIFGADAPVLQKKLLTEFRRVQENISPSWEISPSQRGPKEDARWQKEEAVRKLIEDKEREEKETKEKEEYERFMGQMTLELSELMIVVMYPWVFKDSQGNPKIKMQCLPYTELVRDLLRQLYDVQEELRIQLDEDSIKKMFVESDVVINDELITGLTDGKCMAIRLKARPPPTDWPVPYPYVCSDDVPPENCPVRAINDVEIFFHDLLETQSHRKTIVGDLFKMPRDSISGTYMERYFYEYEADPEDEEDTNRIDPPIWAPSNARSKVHVFLTLFPEYMAVNHHYEVPKPPAPLCAFKYHAKKLEDLKNSVDSYSEAIEYFGAFLYDDPLLIRKIADNIEEFKKKVRYDQVPKATTEVFIVVIRKINEEVFLGFAGINPYYATENEDEVKKVIAIYFSEEKEVIEDYYYAAEEDVEEEYYEENVYY</sequence>
<dbReference type="EMBL" id="JACSDZ010000012">
    <property type="protein sequence ID" value="KAF7390093.1"/>
    <property type="molecule type" value="Genomic_DNA"/>
</dbReference>
<dbReference type="SUPFAM" id="SSF52833">
    <property type="entry name" value="Thioredoxin-like"/>
    <property type="match status" value="1"/>
</dbReference>
<accession>A0A834N0X0</accession>
<evidence type="ECO:0000256" key="1">
    <source>
        <dbReference type="SAM" id="Coils"/>
    </source>
</evidence>
<dbReference type="PANTHER" id="PTHR46135">
    <property type="entry name" value="NME/NM23 FAMILY MEMBER 8"/>
    <property type="match status" value="1"/>
</dbReference>
<dbReference type="InterPro" id="IPR031827">
    <property type="entry name" value="DUF4746"/>
</dbReference>
<dbReference type="InterPro" id="IPR051766">
    <property type="entry name" value="TXND_domain-containing"/>
</dbReference>
<dbReference type="Gene3D" id="3.40.30.10">
    <property type="entry name" value="Glutaredoxin"/>
    <property type="match status" value="1"/>
</dbReference>
<dbReference type="Proteomes" id="UP000617340">
    <property type="component" value="Unassembled WGS sequence"/>
</dbReference>
<feature type="coiled-coil region" evidence="1">
    <location>
        <begin position="139"/>
        <end position="166"/>
    </location>
</feature>
<comment type="caution">
    <text evidence="3">The sequence shown here is derived from an EMBL/GenBank/DDBJ whole genome shotgun (WGS) entry which is preliminary data.</text>
</comment>
<evidence type="ECO:0000259" key="2">
    <source>
        <dbReference type="Pfam" id="PF15928"/>
    </source>
</evidence>
<dbReference type="InterPro" id="IPR036249">
    <property type="entry name" value="Thioredoxin-like_sf"/>
</dbReference>
<gene>
    <name evidence="3" type="ORF">HZH68_011950</name>
</gene>
<organism evidence="3 4">
    <name type="scientific">Vespula germanica</name>
    <name type="common">German yellow jacket</name>
    <name type="synonym">Paravespula germanica</name>
    <dbReference type="NCBI Taxonomy" id="30212"/>
    <lineage>
        <taxon>Eukaryota</taxon>
        <taxon>Metazoa</taxon>
        <taxon>Ecdysozoa</taxon>
        <taxon>Arthropoda</taxon>
        <taxon>Hexapoda</taxon>
        <taxon>Insecta</taxon>
        <taxon>Pterygota</taxon>
        <taxon>Neoptera</taxon>
        <taxon>Endopterygota</taxon>
        <taxon>Hymenoptera</taxon>
        <taxon>Apocrita</taxon>
        <taxon>Aculeata</taxon>
        <taxon>Vespoidea</taxon>
        <taxon>Vespidae</taxon>
        <taxon>Vespinae</taxon>
        <taxon>Vespula</taxon>
    </lineage>
</organism>
<name>A0A834N0X0_VESGE</name>
<reference evidence="3" key="1">
    <citation type="journal article" date="2020" name="G3 (Bethesda)">
        <title>High-Quality Assemblies for Three Invasive Social Wasps from the &lt;i&gt;Vespula&lt;/i&gt; Genus.</title>
        <authorList>
            <person name="Harrop T.W.R."/>
            <person name="Guhlin J."/>
            <person name="McLaughlin G.M."/>
            <person name="Permina E."/>
            <person name="Stockwell P."/>
            <person name="Gilligan J."/>
            <person name="Le Lec M.F."/>
            <person name="Gruber M.A.M."/>
            <person name="Quinn O."/>
            <person name="Lovegrove M."/>
            <person name="Duncan E.J."/>
            <person name="Remnant E.J."/>
            <person name="Van Eeckhoven J."/>
            <person name="Graham B."/>
            <person name="Knapp R.A."/>
            <person name="Langford K.W."/>
            <person name="Kronenberg Z."/>
            <person name="Press M.O."/>
            <person name="Eacker S.M."/>
            <person name="Wilson-Rankin E.E."/>
            <person name="Purcell J."/>
            <person name="Lester P.J."/>
            <person name="Dearden P.K."/>
        </authorList>
    </citation>
    <scope>NUCLEOTIDE SEQUENCE</scope>
    <source>
        <strain evidence="3">Linc-1</strain>
    </source>
</reference>
<keyword evidence="1" id="KW-0175">Coiled coil</keyword>
<evidence type="ECO:0000313" key="3">
    <source>
        <dbReference type="EMBL" id="KAF7390093.1"/>
    </source>
</evidence>
<keyword evidence="4" id="KW-1185">Reference proteome</keyword>
<evidence type="ECO:0000313" key="4">
    <source>
        <dbReference type="Proteomes" id="UP000617340"/>
    </source>
</evidence>
<feature type="domain" description="DUF4746" evidence="2">
    <location>
        <begin position="339"/>
        <end position="499"/>
    </location>
</feature>
<dbReference type="PANTHER" id="PTHR46135:SF3">
    <property type="entry name" value="NME_NM23 FAMILY MEMBER 8"/>
    <property type="match status" value="1"/>
</dbReference>
<protein>
    <recommendedName>
        <fullName evidence="2">DUF4746 domain-containing protein</fullName>
    </recommendedName>
</protein>